<reference evidence="2 3" key="1">
    <citation type="submission" date="2017-08" db="EMBL/GenBank/DDBJ databases">
        <title>Infants hospitalized years apart are colonized by the same room-sourced microbial strains.</title>
        <authorList>
            <person name="Brooks B."/>
            <person name="Olm M.R."/>
            <person name="Firek B.A."/>
            <person name="Baker R."/>
            <person name="Thomas B.C."/>
            <person name="Morowitz M.J."/>
            <person name="Banfield J.F."/>
        </authorList>
    </citation>
    <scope>NUCLEOTIDE SEQUENCE [LARGE SCALE GENOMIC DNA]</scope>
    <source>
        <strain evidence="2">S2_005_003_R2_41</strain>
    </source>
</reference>
<keyword evidence="1" id="KW-1133">Transmembrane helix</keyword>
<dbReference type="EMBL" id="QFPP01000057">
    <property type="protein sequence ID" value="PZQ76262.1"/>
    <property type="molecule type" value="Genomic_DNA"/>
</dbReference>
<comment type="caution">
    <text evidence="2">The sequence shown here is derived from an EMBL/GenBank/DDBJ whole genome shotgun (WGS) entry which is preliminary data.</text>
</comment>
<evidence type="ECO:0000256" key="1">
    <source>
        <dbReference type="SAM" id="Phobius"/>
    </source>
</evidence>
<name>A0A2W5QG28_VARPD</name>
<dbReference type="Proteomes" id="UP000249135">
    <property type="component" value="Unassembled WGS sequence"/>
</dbReference>
<keyword evidence="1" id="KW-0812">Transmembrane</keyword>
<dbReference type="AlphaFoldDB" id="A0A2W5QG28"/>
<evidence type="ECO:0000313" key="2">
    <source>
        <dbReference type="EMBL" id="PZQ76262.1"/>
    </source>
</evidence>
<feature type="transmembrane region" description="Helical" evidence="1">
    <location>
        <begin position="38"/>
        <end position="57"/>
    </location>
</feature>
<organism evidence="2 3">
    <name type="scientific">Variovorax paradoxus</name>
    <dbReference type="NCBI Taxonomy" id="34073"/>
    <lineage>
        <taxon>Bacteria</taxon>
        <taxon>Pseudomonadati</taxon>
        <taxon>Pseudomonadota</taxon>
        <taxon>Betaproteobacteria</taxon>
        <taxon>Burkholderiales</taxon>
        <taxon>Comamonadaceae</taxon>
        <taxon>Variovorax</taxon>
    </lineage>
</organism>
<gene>
    <name evidence="2" type="ORF">DI563_07455</name>
</gene>
<keyword evidence="1" id="KW-0472">Membrane</keyword>
<proteinExistence type="predicted"/>
<protein>
    <submittedName>
        <fullName evidence="2">Uncharacterized protein</fullName>
    </submittedName>
</protein>
<sequence length="74" mass="8075">MKSSRPFTAMWGWPIAMGVLTAIGLVSALFSDGGFGDMLAWVTLGIPVAACVWFGWLRRSQIGLTRPLHGRKLL</sequence>
<accession>A0A2W5QG28</accession>
<evidence type="ECO:0000313" key="3">
    <source>
        <dbReference type="Proteomes" id="UP000249135"/>
    </source>
</evidence>